<evidence type="ECO:0000313" key="3">
    <source>
        <dbReference type="Proteomes" id="UP000078516"/>
    </source>
</evidence>
<reference evidence="2 3" key="1">
    <citation type="submission" date="2016-04" db="EMBL/GenBank/DDBJ databases">
        <title>Draft genome of an Enterococcus thailandicus strain isolated from bovine feces.</title>
        <authorList>
            <person name="Beukers A.G."/>
            <person name="Zaheer R."/>
            <person name="Goji N."/>
            <person name="Cook S.R."/>
            <person name="Amoako K."/>
            <person name="Chaves A.V."/>
            <person name="Ward M.P."/>
            <person name="Mcallister T.A."/>
        </authorList>
    </citation>
    <scope>NUCLEOTIDE SEQUENCE [LARGE SCALE GENOMIC DNA]</scope>
    <source>
        <strain evidence="2 3">F0711D 46</strain>
    </source>
</reference>
<sequence>MILFSTEKDQRLEQSTSSMRLAGTDNNHPLTLAESIQVGKDDIKSYKARPDLNYFSNAKIVTLPSDIALNLLEDETTYDLKNTRNLYKVTYYCKDFLLNICLIN</sequence>
<dbReference type="RefSeq" id="WP_067485185.1">
    <property type="nucleotide sequence ID" value="NZ_JARQAN010000002.1"/>
</dbReference>
<comment type="caution">
    <text evidence="2">The sequence shown here is derived from an EMBL/GenBank/DDBJ whole genome shotgun (WGS) entry which is preliminary data.</text>
</comment>
<keyword evidence="3" id="KW-1185">Reference proteome</keyword>
<feature type="compositionally biased region" description="Basic and acidic residues" evidence="1">
    <location>
        <begin position="1"/>
        <end position="12"/>
    </location>
</feature>
<proteinExistence type="predicted"/>
<protein>
    <submittedName>
        <fullName evidence="2">Uncharacterized protein</fullName>
    </submittedName>
</protein>
<dbReference type="Proteomes" id="UP000078516">
    <property type="component" value="Unassembled WGS sequence"/>
</dbReference>
<gene>
    <name evidence="2" type="ORF">A6E74_10895</name>
</gene>
<dbReference type="EMBL" id="LWMN01000017">
    <property type="protein sequence ID" value="OAQ54873.1"/>
    <property type="molecule type" value="Genomic_DNA"/>
</dbReference>
<name>A0A179EPW7_ENTTH</name>
<feature type="compositionally biased region" description="Polar residues" evidence="1">
    <location>
        <begin position="13"/>
        <end position="26"/>
    </location>
</feature>
<accession>A0A179EPW7</accession>
<organism evidence="2 3">
    <name type="scientific">Enterococcus thailandicus</name>
    <dbReference type="NCBI Taxonomy" id="417368"/>
    <lineage>
        <taxon>Bacteria</taxon>
        <taxon>Bacillati</taxon>
        <taxon>Bacillota</taxon>
        <taxon>Bacilli</taxon>
        <taxon>Lactobacillales</taxon>
        <taxon>Enterococcaceae</taxon>
        <taxon>Enterococcus</taxon>
    </lineage>
</organism>
<dbReference type="AlphaFoldDB" id="A0A179EPW7"/>
<feature type="region of interest" description="Disordered" evidence="1">
    <location>
        <begin position="1"/>
        <end position="26"/>
    </location>
</feature>
<evidence type="ECO:0000256" key="1">
    <source>
        <dbReference type="SAM" id="MobiDB-lite"/>
    </source>
</evidence>
<evidence type="ECO:0000313" key="2">
    <source>
        <dbReference type="EMBL" id="OAQ54873.1"/>
    </source>
</evidence>